<dbReference type="PANTHER" id="PTHR23044:SF61">
    <property type="entry name" value="3'-5' EXORIBONUCLEASE 1-RELATED"/>
    <property type="match status" value="1"/>
</dbReference>
<organism evidence="5 6">
    <name type="scientific">Clostridium porci</name>
    <dbReference type="NCBI Taxonomy" id="2605778"/>
    <lineage>
        <taxon>Bacteria</taxon>
        <taxon>Bacillati</taxon>
        <taxon>Bacillota</taxon>
        <taxon>Clostridia</taxon>
        <taxon>Eubacteriales</taxon>
        <taxon>Clostridiaceae</taxon>
        <taxon>Clostridium</taxon>
    </lineage>
</organism>
<evidence type="ECO:0000256" key="1">
    <source>
        <dbReference type="ARBA" id="ARBA00022722"/>
    </source>
</evidence>
<dbReference type="CDD" id="cd06133">
    <property type="entry name" value="ERI-1_3'hExo_like"/>
    <property type="match status" value="1"/>
</dbReference>
<gene>
    <name evidence="5" type="ORF">FYJ39_10970</name>
</gene>
<dbReference type="Gene3D" id="3.30.420.10">
    <property type="entry name" value="Ribonuclease H-like superfamily/Ribonuclease H"/>
    <property type="match status" value="1"/>
</dbReference>
<dbReference type="GO" id="GO:0003676">
    <property type="term" value="F:nucleic acid binding"/>
    <property type="evidence" value="ECO:0007669"/>
    <property type="project" value="InterPro"/>
</dbReference>
<dbReference type="SUPFAM" id="SSF53098">
    <property type="entry name" value="Ribonuclease H-like"/>
    <property type="match status" value="1"/>
</dbReference>
<dbReference type="PANTHER" id="PTHR23044">
    <property type="entry name" value="3'-5' EXONUCLEASE ERI1-RELATED"/>
    <property type="match status" value="1"/>
</dbReference>
<dbReference type="InterPro" id="IPR012337">
    <property type="entry name" value="RNaseH-like_sf"/>
</dbReference>
<keyword evidence="1" id="KW-0540">Nuclease</keyword>
<comment type="caution">
    <text evidence="5">The sequence shown here is derived from an EMBL/GenBank/DDBJ whole genome shotgun (WGS) entry which is preliminary data.</text>
</comment>
<accession>A0A7X2NLN5</accession>
<evidence type="ECO:0000259" key="4">
    <source>
        <dbReference type="SMART" id="SM00479"/>
    </source>
</evidence>
<dbReference type="GO" id="GO:0000175">
    <property type="term" value="F:3'-5'-RNA exonuclease activity"/>
    <property type="evidence" value="ECO:0007669"/>
    <property type="project" value="InterPro"/>
</dbReference>
<evidence type="ECO:0000313" key="6">
    <source>
        <dbReference type="Proteomes" id="UP000429958"/>
    </source>
</evidence>
<protein>
    <submittedName>
        <fullName evidence="5">Exonuclease domain-containing protein</fullName>
    </submittedName>
</protein>
<keyword evidence="2" id="KW-0378">Hydrolase</keyword>
<sequence length="320" mass="38062">MNYIVFDLEWNQSPGGKADSVEHLPFEIIEIGAVKLDSCLQELGQFHRLIQPQVYREMHFKSSEVTHMDIDRLLKEGVSFPEAMKAFMEWCGEAEFMFCTWGSMDLTELQRNMAYYGLEISFPVPLLYYDIQKLYCLQHGDGKNRISLDLAVQLQHMEADRPFHRALDDAHYTKCIFAALDMEAYGAYFSVDYYRLPSKRGEEFMFQFPEYSKFVSREFETREDIMKDKAVTDVVCVKCKRMLRKKIRWFPYGQRFYLCIAVCPEHGYIRGKIRVKRSEDENYYAVKTIRTAWEGDVQQLLQKREDVRRRRSTRNRRKHA</sequence>
<keyword evidence="3 5" id="KW-0269">Exonuclease</keyword>
<dbReference type="Proteomes" id="UP000429958">
    <property type="component" value="Unassembled WGS sequence"/>
</dbReference>
<dbReference type="InterPro" id="IPR036397">
    <property type="entry name" value="RNaseH_sf"/>
</dbReference>
<dbReference type="InterPro" id="IPR013520">
    <property type="entry name" value="Ribonucl_H"/>
</dbReference>
<dbReference type="AlphaFoldDB" id="A0A7X2NLN5"/>
<keyword evidence="6" id="KW-1185">Reference proteome</keyword>
<evidence type="ECO:0000313" key="5">
    <source>
        <dbReference type="EMBL" id="MSS37083.1"/>
    </source>
</evidence>
<proteinExistence type="predicted"/>
<evidence type="ECO:0000256" key="2">
    <source>
        <dbReference type="ARBA" id="ARBA00022801"/>
    </source>
</evidence>
<name>A0A7X2NLN5_9CLOT</name>
<dbReference type="InterPro" id="IPR051274">
    <property type="entry name" value="3-5_Exoribonuclease"/>
</dbReference>
<reference evidence="5 6" key="1">
    <citation type="submission" date="2019-08" db="EMBL/GenBank/DDBJ databases">
        <title>In-depth cultivation of the pig gut microbiome towards novel bacterial diversity and tailored functional studies.</title>
        <authorList>
            <person name="Wylensek D."/>
            <person name="Hitch T.C.A."/>
            <person name="Clavel T."/>
        </authorList>
    </citation>
    <scope>NUCLEOTIDE SEQUENCE [LARGE SCALE GENOMIC DNA]</scope>
    <source>
        <strain evidence="5 6">WCA-389-WT-23D1</strain>
    </source>
</reference>
<dbReference type="InterPro" id="IPR047201">
    <property type="entry name" value="ERI-1_3'hExo-like"/>
</dbReference>
<dbReference type="Pfam" id="PF00929">
    <property type="entry name" value="RNase_T"/>
    <property type="match status" value="1"/>
</dbReference>
<evidence type="ECO:0000256" key="3">
    <source>
        <dbReference type="ARBA" id="ARBA00022839"/>
    </source>
</evidence>
<dbReference type="SMART" id="SM00479">
    <property type="entry name" value="EXOIII"/>
    <property type="match status" value="1"/>
</dbReference>
<feature type="domain" description="Exonuclease" evidence="4">
    <location>
        <begin position="2"/>
        <end position="187"/>
    </location>
</feature>
<dbReference type="EMBL" id="VUMD01000008">
    <property type="protein sequence ID" value="MSS37083.1"/>
    <property type="molecule type" value="Genomic_DNA"/>
</dbReference>
<dbReference type="RefSeq" id="WP_154472511.1">
    <property type="nucleotide sequence ID" value="NZ_DBEWUL010000100.1"/>
</dbReference>